<evidence type="ECO:0000259" key="2">
    <source>
        <dbReference type="PROSITE" id="PS50994"/>
    </source>
</evidence>
<dbReference type="EMBL" id="QEAQ01000261">
    <property type="protein sequence ID" value="TPX53027.1"/>
    <property type="molecule type" value="Genomic_DNA"/>
</dbReference>
<reference evidence="3 4" key="1">
    <citation type="journal article" date="2019" name="Sci. Rep.">
        <title>Comparative genomics of chytrid fungi reveal insights into the obligate biotrophic and pathogenic lifestyle of Synchytrium endobioticum.</title>
        <authorList>
            <person name="van de Vossenberg B.T.L.H."/>
            <person name="Warris S."/>
            <person name="Nguyen H.D.T."/>
            <person name="van Gent-Pelzer M.P.E."/>
            <person name="Joly D.L."/>
            <person name="van de Geest H.C."/>
            <person name="Bonants P.J.M."/>
            <person name="Smith D.S."/>
            <person name="Levesque C.A."/>
            <person name="van der Lee T.A.J."/>
        </authorList>
    </citation>
    <scope>NUCLEOTIDE SEQUENCE [LARGE SCALE GENOMIC DNA]</scope>
    <source>
        <strain evidence="3 4">CBS 809.83</strain>
    </source>
</reference>
<dbReference type="PANTHER" id="PTHR37984">
    <property type="entry name" value="PROTEIN CBG26694"/>
    <property type="match status" value="1"/>
</dbReference>
<proteinExistence type="predicted"/>
<dbReference type="InterPro" id="IPR000953">
    <property type="entry name" value="Chromo/chromo_shadow_dom"/>
</dbReference>
<dbReference type="InterPro" id="IPR012337">
    <property type="entry name" value="RNaseH-like_sf"/>
</dbReference>
<dbReference type="InterPro" id="IPR036397">
    <property type="entry name" value="RNaseH_sf"/>
</dbReference>
<dbReference type="GO" id="GO:0015074">
    <property type="term" value="P:DNA integration"/>
    <property type="evidence" value="ECO:0007669"/>
    <property type="project" value="InterPro"/>
</dbReference>
<feature type="domain" description="Integrase catalytic" evidence="2">
    <location>
        <begin position="1"/>
        <end position="128"/>
    </location>
</feature>
<dbReference type="SMART" id="SM00298">
    <property type="entry name" value="CHROMO"/>
    <property type="match status" value="1"/>
</dbReference>
<evidence type="ECO:0000313" key="4">
    <source>
        <dbReference type="Proteomes" id="UP000318582"/>
    </source>
</evidence>
<dbReference type="InterPro" id="IPR050951">
    <property type="entry name" value="Retrovirus_Pol_polyprotein"/>
</dbReference>
<evidence type="ECO:0000259" key="1">
    <source>
        <dbReference type="PROSITE" id="PS50013"/>
    </source>
</evidence>
<dbReference type="PANTHER" id="PTHR37984:SF15">
    <property type="entry name" value="INTEGRASE CATALYTIC DOMAIN-CONTAINING PROTEIN"/>
    <property type="match status" value="1"/>
</dbReference>
<dbReference type="Proteomes" id="UP000318582">
    <property type="component" value="Unassembled WGS sequence"/>
</dbReference>
<dbReference type="InterPro" id="IPR023780">
    <property type="entry name" value="Chromo_domain"/>
</dbReference>
<dbReference type="CDD" id="cd00024">
    <property type="entry name" value="CD_CSD"/>
    <property type="match status" value="1"/>
</dbReference>
<dbReference type="PROSITE" id="PS50013">
    <property type="entry name" value="CHROMO_2"/>
    <property type="match status" value="1"/>
</dbReference>
<dbReference type="GO" id="GO:0005634">
    <property type="term" value="C:nucleus"/>
    <property type="evidence" value="ECO:0007669"/>
    <property type="project" value="UniProtKB-ARBA"/>
</dbReference>
<evidence type="ECO:0000313" key="3">
    <source>
        <dbReference type="EMBL" id="TPX53027.1"/>
    </source>
</evidence>
<dbReference type="InterPro" id="IPR016197">
    <property type="entry name" value="Chromo-like_dom_sf"/>
</dbReference>
<dbReference type="Gene3D" id="2.40.50.40">
    <property type="match status" value="1"/>
</dbReference>
<feature type="domain" description="Chromo" evidence="1">
    <location>
        <begin position="342"/>
        <end position="389"/>
    </location>
</feature>
<name>A0A507DPA3_9FUNG</name>
<organism evidence="3 4">
    <name type="scientific">Powellomyces hirtus</name>
    <dbReference type="NCBI Taxonomy" id="109895"/>
    <lineage>
        <taxon>Eukaryota</taxon>
        <taxon>Fungi</taxon>
        <taxon>Fungi incertae sedis</taxon>
        <taxon>Chytridiomycota</taxon>
        <taxon>Chytridiomycota incertae sedis</taxon>
        <taxon>Chytridiomycetes</taxon>
        <taxon>Spizellomycetales</taxon>
        <taxon>Powellomycetaceae</taxon>
        <taxon>Powellomyces</taxon>
    </lineage>
</organism>
<gene>
    <name evidence="3" type="ORF">PhCBS80983_g06378</name>
</gene>
<dbReference type="STRING" id="109895.A0A507DPA3"/>
<dbReference type="SUPFAM" id="SSF53098">
    <property type="entry name" value="Ribonuclease H-like"/>
    <property type="match status" value="1"/>
</dbReference>
<dbReference type="Pfam" id="PF00385">
    <property type="entry name" value="Chromo"/>
    <property type="match status" value="1"/>
</dbReference>
<dbReference type="InterPro" id="IPR001584">
    <property type="entry name" value="Integrase_cat-core"/>
</dbReference>
<protein>
    <recommendedName>
        <fullName evidence="5">Chromo domain-containing protein</fullName>
    </recommendedName>
</protein>
<dbReference type="AlphaFoldDB" id="A0A507DPA3"/>
<dbReference type="GO" id="GO:0003676">
    <property type="term" value="F:nucleic acid binding"/>
    <property type="evidence" value="ECO:0007669"/>
    <property type="project" value="InterPro"/>
</dbReference>
<sequence length="404" mass="47230">MTKWVEAFAVPDITANRVSRRLVEDVFCRFGIPGSIVTDRGQSFISNLQRQILSLLGTHPAFTSPYHPEADGLTERFNGTLVRMLQTYVNKYSHDDWDTQLPYNLLAYRTAMHHSTHESPFFLMFGRDPRLPKDLLHQTNTPTNNLEEAPTSIEMCDYRVETQLRLQKAWALARQNIKNAQKTQKTWYDRVSHMKDYGFCIGDKVWLAVPQFTKSARKENETAVEKMAVKWTGPHRIISCNVPTFKLLETLSPTEVILHHAHVRRLRYWTERRPVDSEKNPSLTQQEILEEELKLAERANKLTRKPFRPKAYGTLQELTRHGNDPDEDSDHEIDGIEREDAYEVEKIVNHRDTNDGREFLVKWKYWPAKHNTWETRENLRRAPDAVQTYKMTVARPVPARKPRG</sequence>
<evidence type="ECO:0008006" key="5">
    <source>
        <dbReference type="Google" id="ProtNLM"/>
    </source>
</evidence>
<dbReference type="SUPFAM" id="SSF54160">
    <property type="entry name" value="Chromo domain-like"/>
    <property type="match status" value="1"/>
</dbReference>
<dbReference type="FunFam" id="3.30.420.10:FF:000032">
    <property type="entry name" value="Retrovirus-related Pol polyprotein from transposon 297-like Protein"/>
    <property type="match status" value="1"/>
</dbReference>
<accession>A0A507DPA3</accession>
<dbReference type="Gene3D" id="3.30.420.10">
    <property type="entry name" value="Ribonuclease H-like superfamily/Ribonuclease H"/>
    <property type="match status" value="1"/>
</dbReference>
<dbReference type="PROSITE" id="PS50994">
    <property type="entry name" value="INTEGRASE"/>
    <property type="match status" value="1"/>
</dbReference>
<comment type="caution">
    <text evidence="3">The sequence shown here is derived from an EMBL/GenBank/DDBJ whole genome shotgun (WGS) entry which is preliminary data.</text>
</comment>
<keyword evidence="4" id="KW-1185">Reference proteome</keyword>